<dbReference type="Gene3D" id="3.90.320.10">
    <property type="match status" value="1"/>
</dbReference>
<dbReference type="EMBL" id="LR798241">
    <property type="protein sequence ID" value="CAB5214143.1"/>
    <property type="molecule type" value="Genomic_DNA"/>
</dbReference>
<gene>
    <name evidence="1" type="ORF">UFOVP195_24</name>
</gene>
<sequence length="324" mass="36142">MSAIPIPDEVAAAIDAAHERQVELPRSHLGASQLGHACDRWLWLSFRWAVREPFPGRILRLFRRGRMEEATIAADLKAIGIEIHSTEGAQARVDFGSHVSGSLDGIIESGVPGAPKARHIFEAKTHSKKSFDDLVKHGVEKSKPVHSAQMQVYMHGTNIDRALYFAVCKDDDRIYTERLRYSRTEAERLIARGHRIALADRMPEPLSSNPSWYVCRFCSAHDFCHGSKKTKEVNCRTCAHSTAEPSTPDNDAHWTCARFDRSVIPIETQYTGCGSHVLHPDLVPWQRLDGPDAWTAIYVIDGREVANGEGDANVFGSRELLNAP</sequence>
<dbReference type="InterPro" id="IPR011335">
    <property type="entry name" value="Restrct_endonuc-II-like"/>
</dbReference>
<name>A0A6J7WGF2_9CAUD</name>
<dbReference type="InterPro" id="IPR011604">
    <property type="entry name" value="PDDEXK-like_dom_sf"/>
</dbReference>
<reference evidence="1" key="1">
    <citation type="submission" date="2020-05" db="EMBL/GenBank/DDBJ databases">
        <authorList>
            <person name="Chiriac C."/>
            <person name="Salcher M."/>
            <person name="Ghai R."/>
            <person name="Kavagutti S V."/>
        </authorList>
    </citation>
    <scope>NUCLEOTIDE SEQUENCE</scope>
</reference>
<proteinExistence type="predicted"/>
<dbReference type="SUPFAM" id="SSF52980">
    <property type="entry name" value="Restriction endonuclease-like"/>
    <property type="match status" value="1"/>
</dbReference>
<organism evidence="1">
    <name type="scientific">uncultured Caudovirales phage</name>
    <dbReference type="NCBI Taxonomy" id="2100421"/>
    <lineage>
        <taxon>Viruses</taxon>
        <taxon>Duplodnaviria</taxon>
        <taxon>Heunggongvirae</taxon>
        <taxon>Uroviricota</taxon>
        <taxon>Caudoviricetes</taxon>
        <taxon>Peduoviridae</taxon>
        <taxon>Maltschvirus</taxon>
        <taxon>Maltschvirus maltsch</taxon>
    </lineage>
</organism>
<protein>
    <recommendedName>
        <fullName evidence="2">PD-(D/E)XK nuclease superfamily</fullName>
    </recommendedName>
</protein>
<evidence type="ECO:0008006" key="2">
    <source>
        <dbReference type="Google" id="ProtNLM"/>
    </source>
</evidence>
<evidence type="ECO:0000313" key="1">
    <source>
        <dbReference type="EMBL" id="CAB5214143.1"/>
    </source>
</evidence>
<accession>A0A6J7WGF2</accession>